<dbReference type="AlphaFoldDB" id="Q5UWQ1"/>
<evidence type="ECO:0000313" key="2">
    <source>
        <dbReference type="Proteomes" id="UP000001169"/>
    </source>
</evidence>
<dbReference type="Proteomes" id="UP000001169">
    <property type="component" value="Chromosome II"/>
</dbReference>
<evidence type="ECO:0000313" key="1">
    <source>
        <dbReference type="EMBL" id="AAV48302.1"/>
    </source>
</evidence>
<dbReference type="EMBL" id="AY596298">
    <property type="protein sequence ID" value="AAV48302.1"/>
    <property type="molecule type" value="Genomic_DNA"/>
</dbReference>
<reference evidence="1 2" key="1">
    <citation type="journal article" date="2004" name="Genome Res.">
        <title>Genome sequence of Haloarcula marismortui: a halophilic archaeon from the Dead Sea.</title>
        <authorList>
            <person name="Baliga N.S."/>
            <person name="Bonneau R."/>
            <person name="Facciotti M.T."/>
            <person name="Pan M."/>
            <person name="Glusman G."/>
            <person name="Deutsch E.W."/>
            <person name="Shannon P."/>
            <person name="Chiu Y."/>
            <person name="Weng R.S."/>
            <person name="Gan R.R."/>
            <person name="Hung P."/>
            <person name="Date S.V."/>
            <person name="Marcotte E."/>
            <person name="Hood L."/>
            <person name="Ng W.V."/>
        </authorList>
    </citation>
    <scope>NUCLEOTIDE SEQUENCE [LARGE SCALE GENOMIC DNA]</scope>
    <source>
        <strain evidence="2">ATCC 43049 / DSM 3752 / JCM 8966 / VKM B-1809</strain>
    </source>
</reference>
<dbReference type="EnsemblBacteria" id="AAV48302">
    <property type="protein sequence ID" value="AAV48302"/>
    <property type="gene ID" value="rrnB0099"/>
</dbReference>
<protein>
    <submittedName>
        <fullName evidence="1">Uncharacterized protein</fullName>
    </submittedName>
</protein>
<sequence length="41" mass="4348">MAEPVSWGGRYKEYGFDDAGTALPFAGESQAKLAVDLPTSN</sequence>
<dbReference type="KEGG" id="hma:rrnB0099"/>
<organism evidence="1 2">
    <name type="scientific">Haloarcula marismortui (strain ATCC 43049 / DSM 3752 / JCM 8966 / VKM B-1809)</name>
    <name type="common">Halobacterium marismortui</name>
    <dbReference type="NCBI Taxonomy" id="272569"/>
    <lineage>
        <taxon>Archaea</taxon>
        <taxon>Methanobacteriati</taxon>
        <taxon>Methanobacteriota</taxon>
        <taxon>Stenosarchaea group</taxon>
        <taxon>Halobacteria</taxon>
        <taxon>Halobacteriales</taxon>
        <taxon>Haloarculaceae</taxon>
        <taxon>Haloarcula</taxon>
    </lineage>
</organism>
<name>Q5UWQ1_HALMA</name>
<accession>Q5UWQ1</accession>
<dbReference type="HOGENOM" id="CLU_3263688_0_0_2"/>
<gene>
    <name evidence="1" type="ordered locus">rrnB0099</name>
</gene>
<proteinExistence type="predicted"/>
<dbReference type="PaxDb" id="272569-rrnB0099"/>
<keyword evidence="2" id="KW-1185">Reference proteome</keyword>
<dbReference type="STRING" id="272569.rrnB0099"/>